<sequence length="182" mass="20203">MKLHTLIGCFVCVLGLTTWSHAQAVPTAARTGSLQVGGGVTYARPDYGPKGIGGLSIYGDYDFTRHLGVEGDIHFVNLITPADISEDTYLVGPRYRFHYHRFTPYAKALFGIGRFGYQTPSQYIKASSATYGVMSFGGGVDWWATRRFNVRAFDFEYQNWPGFQNNGLSPLVMTVGVAYSFR</sequence>
<evidence type="ECO:0000313" key="5">
    <source>
        <dbReference type="Proteomes" id="UP000647241"/>
    </source>
</evidence>
<feature type="domain" description="Outer membrane protein beta-barrel" evidence="3">
    <location>
        <begin position="22"/>
        <end position="181"/>
    </location>
</feature>
<dbReference type="InterPro" id="IPR027385">
    <property type="entry name" value="Beta-barrel_OMP"/>
</dbReference>
<dbReference type="Gene3D" id="2.40.160.20">
    <property type="match status" value="1"/>
</dbReference>
<dbReference type="Pfam" id="PF13505">
    <property type="entry name" value="OMP_b-brl"/>
    <property type="match status" value="1"/>
</dbReference>
<dbReference type="AlphaFoldDB" id="A0A917M835"/>
<evidence type="ECO:0000256" key="2">
    <source>
        <dbReference type="SAM" id="SignalP"/>
    </source>
</evidence>
<keyword evidence="5" id="KW-1185">Reference proteome</keyword>
<dbReference type="InterPro" id="IPR011250">
    <property type="entry name" value="OMP/PagP_B-barrel"/>
</dbReference>
<organism evidence="4 5">
    <name type="scientific">Edaphobacter dinghuensis</name>
    <dbReference type="NCBI Taxonomy" id="1560005"/>
    <lineage>
        <taxon>Bacteria</taxon>
        <taxon>Pseudomonadati</taxon>
        <taxon>Acidobacteriota</taxon>
        <taxon>Terriglobia</taxon>
        <taxon>Terriglobales</taxon>
        <taxon>Acidobacteriaceae</taxon>
        <taxon>Edaphobacter</taxon>
    </lineage>
</organism>
<protein>
    <recommendedName>
        <fullName evidence="3">Outer membrane protein beta-barrel domain-containing protein</fullName>
    </recommendedName>
</protein>
<reference evidence="4" key="1">
    <citation type="journal article" date="2014" name="Int. J. Syst. Evol. Microbiol.">
        <title>Complete genome sequence of Corynebacterium casei LMG S-19264T (=DSM 44701T), isolated from a smear-ripened cheese.</title>
        <authorList>
            <consortium name="US DOE Joint Genome Institute (JGI-PGF)"/>
            <person name="Walter F."/>
            <person name="Albersmeier A."/>
            <person name="Kalinowski J."/>
            <person name="Ruckert C."/>
        </authorList>
    </citation>
    <scope>NUCLEOTIDE SEQUENCE</scope>
    <source>
        <strain evidence="4">CGMCC 1.12997</strain>
    </source>
</reference>
<evidence type="ECO:0000256" key="1">
    <source>
        <dbReference type="ARBA" id="ARBA00022729"/>
    </source>
</evidence>
<evidence type="ECO:0000259" key="3">
    <source>
        <dbReference type="Pfam" id="PF13505"/>
    </source>
</evidence>
<gene>
    <name evidence="4" type="ORF">GCM10011585_28860</name>
</gene>
<dbReference type="RefSeq" id="WP_188554886.1">
    <property type="nucleotide sequence ID" value="NZ_BMGT01000003.1"/>
</dbReference>
<keyword evidence="1 2" id="KW-0732">Signal</keyword>
<dbReference type="EMBL" id="BMGT01000003">
    <property type="protein sequence ID" value="GGG83371.1"/>
    <property type="molecule type" value="Genomic_DNA"/>
</dbReference>
<evidence type="ECO:0000313" key="4">
    <source>
        <dbReference type="EMBL" id="GGG83371.1"/>
    </source>
</evidence>
<dbReference type="Proteomes" id="UP000647241">
    <property type="component" value="Unassembled WGS sequence"/>
</dbReference>
<feature type="signal peptide" evidence="2">
    <location>
        <begin position="1"/>
        <end position="24"/>
    </location>
</feature>
<dbReference type="SUPFAM" id="SSF56925">
    <property type="entry name" value="OMPA-like"/>
    <property type="match status" value="1"/>
</dbReference>
<feature type="chain" id="PRO_5037525148" description="Outer membrane protein beta-barrel domain-containing protein" evidence="2">
    <location>
        <begin position="25"/>
        <end position="182"/>
    </location>
</feature>
<comment type="caution">
    <text evidence="4">The sequence shown here is derived from an EMBL/GenBank/DDBJ whole genome shotgun (WGS) entry which is preliminary data.</text>
</comment>
<name>A0A917M835_9BACT</name>
<proteinExistence type="predicted"/>
<reference evidence="4" key="2">
    <citation type="submission" date="2020-09" db="EMBL/GenBank/DDBJ databases">
        <authorList>
            <person name="Sun Q."/>
            <person name="Zhou Y."/>
        </authorList>
    </citation>
    <scope>NUCLEOTIDE SEQUENCE</scope>
    <source>
        <strain evidence="4">CGMCC 1.12997</strain>
    </source>
</reference>
<accession>A0A917M835</accession>